<feature type="binding site" evidence="3">
    <location>
        <position position="117"/>
    </location>
    <ligand>
        <name>substrate</name>
    </ligand>
</feature>
<dbReference type="AlphaFoldDB" id="A0A4R1N8T2"/>
<dbReference type="OrthoDB" id="241638at2"/>
<proteinExistence type="predicted"/>
<keyword evidence="3" id="KW-0862">Zinc</keyword>
<dbReference type="SUPFAM" id="SSF63829">
    <property type="entry name" value="Calcium-dependent phosphotriesterase"/>
    <property type="match status" value="1"/>
</dbReference>
<dbReference type="Proteomes" id="UP000295673">
    <property type="component" value="Unassembled WGS sequence"/>
</dbReference>
<feature type="active site" description="Proton donor/acceptor" evidence="2">
    <location>
        <position position="225"/>
    </location>
</feature>
<evidence type="ECO:0000313" key="6">
    <source>
        <dbReference type="Proteomes" id="UP000295673"/>
    </source>
</evidence>
<keyword evidence="1" id="KW-0378">Hydrolase</keyword>
<feature type="binding site" evidence="3">
    <location>
        <position position="225"/>
    </location>
    <ligand>
        <name>a divalent metal cation</name>
        <dbReference type="ChEBI" id="CHEBI:60240"/>
    </ligand>
</feature>
<dbReference type="PANTHER" id="PTHR47572">
    <property type="entry name" value="LIPOPROTEIN-RELATED"/>
    <property type="match status" value="1"/>
</dbReference>
<dbReference type="InterPro" id="IPR005511">
    <property type="entry name" value="SMP-30"/>
</dbReference>
<evidence type="ECO:0000313" key="5">
    <source>
        <dbReference type="EMBL" id="TCK99302.1"/>
    </source>
</evidence>
<dbReference type="EMBL" id="SMGR01000005">
    <property type="protein sequence ID" value="TCK99302.1"/>
    <property type="molecule type" value="Genomic_DNA"/>
</dbReference>
<dbReference type="GO" id="GO:0046872">
    <property type="term" value="F:metal ion binding"/>
    <property type="evidence" value="ECO:0007669"/>
    <property type="project" value="UniProtKB-KW"/>
</dbReference>
<protein>
    <submittedName>
        <fullName evidence="5">Gluconolactonase</fullName>
    </submittedName>
</protein>
<dbReference type="Gene3D" id="2.120.10.30">
    <property type="entry name" value="TolB, C-terminal domain"/>
    <property type="match status" value="1"/>
</dbReference>
<keyword evidence="6" id="KW-1185">Reference proteome</keyword>
<evidence type="ECO:0000259" key="4">
    <source>
        <dbReference type="Pfam" id="PF08450"/>
    </source>
</evidence>
<gene>
    <name evidence="5" type="ORF">BXY66_3804</name>
</gene>
<evidence type="ECO:0000256" key="1">
    <source>
        <dbReference type="ARBA" id="ARBA00022801"/>
    </source>
</evidence>
<dbReference type="PRINTS" id="PR01790">
    <property type="entry name" value="SMP30FAMILY"/>
</dbReference>
<dbReference type="GO" id="GO:0016787">
    <property type="term" value="F:hydrolase activity"/>
    <property type="evidence" value="ECO:0007669"/>
    <property type="project" value="UniProtKB-KW"/>
</dbReference>
<feature type="binding site" evidence="3">
    <location>
        <position position="31"/>
    </location>
    <ligand>
        <name>a divalent metal cation</name>
        <dbReference type="ChEBI" id="CHEBI:60240"/>
    </ligand>
</feature>
<evidence type="ECO:0000256" key="3">
    <source>
        <dbReference type="PIRSR" id="PIRSR605511-2"/>
    </source>
</evidence>
<dbReference type="RefSeq" id="WP_132861925.1">
    <property type="nucleotide sequence ID" value="NZ_SMGR01000005.1"/>
</dbReference>
<name>A0A4R1N8T2_9RHOB</name>
<sequence>MTVDVWDIRIDAVIDAGASLTKVADGFKFLEGPIWHPREKHLTFSDIPGDTLYRLDANDAVSVFRAPSNMGNGNTYDRQGRMLTCQHATSSLTRTEPDGSLHTLATHFGGKELNSPNDVVVRSDGLVFFTDPTYGRMDYFGVERETELGAQGVYCVTPDGNHISQLASDFGQPNGLCFSLDETRLFVNDTENRHIRVFDIDKSGNASGGDVWTEVVKGDGEGHPDGMKIDSTGNLYCTGPGGVHVIAPDGETLGVIRMAEFTANFAWGGEDLCDLYFTSSTSLYRTRVKTPGLALF</sequence>
<dbReference type="InterPro" id="IPR013658">
    <property type="entry name" value="SGL"/>
</dbReference>
<dbReference type="Pfam" id="PF08450">
    <property type="entry name" value="SGL"/>
    <property type="match status" value="1"/>
</dbReference>
<accession>A0A4R1N8T2</accession>
<comment type="cofactor">
    <cofactor evidence="3">
        <name>Zn(2+)</name>
        <dbReference type="ChEBI" id="CHEBI:29105"/>
    </cofactor>
    <text evidence="3">Binds 1 divalent metal cation per subunit.</text>
</comment>
<dbReference type="InterPro" id="IPR051262">
    <property type="entry name" value="SMP-30/CGR1_Lactonase"/>
</dbReference>
<dbReference type="PANTHER" id="PTHR47572:SF4">
    <property type="entry name" value="LACTONASE DRP35"/>
    <property type="match status" value="1"/>
</dbReference>
<keyword evidence="3" id="KW-0479">Metal-binding</keyword>
<reference evidence="5 6" key="1">
    <citation type="submission" date="2019-03" db="EMBL/GenBank/DDBJ databases">
        <title>Genomic Encyclopedia of Archaeal and Bacterial Type Strains, Phase II (KMG-II): from individual species to whole genera.</title>
        <authorList>
            <person name="Goeker M."/>
        </authorList>
    </citation>
    <scope>NUCLEOTIDE SEQUENCE [LARGE SCALE GENOMIC DNA]</scope>
    <source>
        <strain evidence="5 6">DSM 26433</strain>
    </source>
</reference>
<dbReference type="InterPro" id="IPR011042">
    <property type="entry name" value="6-blade_b-propeller_TolB-like"/>
</dbReference>
<comment type="caution">
    <text evidence="5">The sequence shown here is derived from an EMBL/GenBank/DDBJ whole genome shotgun (WGS) entry which is preliminary data.</text>
</comment>
<feature type="domain" description="SMP-30/Gluconolactonase/LRE-like region" evidence="4">
    <location>
        <begin position="31"/>
        <end position="280"/>
    </location>
</feature>
<evidence type="ECO:0000256" key="2">
    <source>
        <dbReference type="PIRSR" id="PIRSR605511-1"/>
    </source>
</evidence>
<feature type="binding site" evidence="3">
    <location>
        <position position="174"/>
    </location>
    <ligand>
        <name>a divalent metal cation</name>
        <dbReference type="ChEBI" id="CHEBI:60240"/>
    </ligand>
</feature>
<organism evidence="5 6">
    <name type="scientific">Shimia isoporae</name>
    <dbReference type="NCBI Taxonomy" id="647720"/>
    <lineage>
        <taxon>Bacteria</taxon>
        <taxon>Pseudomonadati</taxon>
        <taxon>Pseudomonadota</taxon>
        <taxon>Alphaproteobacteria</taxon>
        <taxon>Rhodobacterales</taxon>
        <taxon>Roseobacteraceae</taxon>
    </lineage>
</organism>